<feature type="compositionally biased region" description="Low complexity" evidence="13">
    <location>
        <begin position="257"/>
        <end position="271"/>
    </location>
</feature>
<reference evidence="15 16" key="1">
    <citation type="submission" date="2016-05" db="EMBL/GenBank/DDBJ databases">
        <title>Comparative analysis of secretome profiles of manganese(II)-oxidizing ascomycete fungi.</title>
        <authorList>
            <consortium name="DOE Joint Genome Institute"/>
            <person name="Zeiner C.A."/>
            <person name="Purvine S.O."/>
            <person name="Zink E.M."/>
            <person name="Wu S."/>
            <person name="Pasa-Tolic L."/>
            <person name="Chaput D.L."/>
            <person name="Haridas S."/>
            <person name="Grigoriev I.V."/>
            <person name="Santelli C.M."/>
            <person name="Hansel C.M."/>
        </authorList>
    </citation>
    <scope>NUCLEOTIDE SEQUENCE [LARGE SCALE GENOMIC DNA]</scope>
    <source>
        <strain evidence="15 16">SRC1lrK2f</strain>
    </source>
</reference>
<dbReference type="PANTHER" id="PTHR16631:SF24">
    <property type="entry name" value="FAMILY 17 GLUCOSIDASE SCW11-RELATED"/>
    <property type="match status" value="1"/>
</dbReference>
<evidence type="ECO:0000256" key="12">
    <source>
        <dbReference type="ARBA" id="ARBA00042762"/>
    </source>
</evidence>
<keyword evidence="5 14" id="KW-0732">Signal</keyword>
<organism evidence="15 16">
    <name type="scientific">Alternaria alternata</name>
    <name type="common">Alternaria rot fungus</name>
    <name type="synonym">Torula alternata</name>
    <dbReference type="NCBI Taxonomy" id="5599"/>
    <lineage>
        <taxon>Eukaryota</taxon>
        <taxon>Fungi</taxon>
        <taxon>Dikarya</taxon>
        <taxon>Ascomycota</taxon>
        <taxon>Pezizomycotina</taxon>
        <taxon>Dothideomycetes</taxon>
        <taxon>Pleosporomycetidae</taxon>
        <taxon>Pleosporales</taxon>
        <taxon>Pleosporineae</taxon>
        <taxon>Pleosporaceae</taxon>
        <taxon>Alternaria</taxon>
        <taxon>Alternaria sect. Alternaria</taxon>
        <taxon>Alternaria alternata complex</taxon>
    </lineage>
</organism>
<dbReference type="GO" id="GO:0071555">
    <property type="term" value="P:cell wall organization"/>
    <property type="evidence" value="ECO:0007669"/>
    <property type="project" value="TreeGrafter"/>
</dbReference>
<keyword evidence="16" id="KW-1185">Reference proteome</keyword>
<evidence type="ECO:0000256" key="6">
    <source>
        <dbReference type="ARBA" id="ARBA00022801"/>
    </source>
</evidence>
<keyword evidence="7" id="KW-0326">Glycosidase</keyword>
<dbReference type="STRING" id="5599.A0A177DPC2"/>
<dbReference type="VEuPathDB" id="FungiDB:CC77DRAFT_1030428"/>
<dbReference type="GO" id="GO:0042973">
    <property type="term" value="F:glucan endo-1,3-beta-D-glucosidase activity"/>
    <property type="evidence" value="ECO:0007669"/>
    <property type="project" value="TreeGrafter"/>
</dbReference>
<evidence type="ECO:0000256" key="1">
    <source>
        <dbReference type="ARBA" id="ARBA00004191"/>
    </source>
</evidence>
<gene>
    <name evidence="15" type="ORF">CC77DRAFT_1030428</name>
</gene>
<dbReference type="RefSeq" id="XP_018387054.1">
    <property type="nucleotide sequence ID" value="XM_018526591.1"/>
</dbReference>
<protein>
    <recommendedName>
        <fullName evidence="9">Probable beta-glucosidase btgE</fullName>
    </recommendedName>
    <alternativeName>
        <fullName evidence="10">Beta-D-glucoside glucohydrolase btgE</fullName>
    </alternativeName>
    <alternativeName>
        <fullName evidence="12">Cellobiase btgE</fullName>
    </alternativeName>
    <alternativeName>
        <fullName evidence="11">Gentiobiase btgE</fullName>
    </alternativeName>
</protein>
<evidence type="ECO:0000256" key="13">
    <source>
        <dbReference type="SAM" id="MobiDB-lite"/>
    </source>
</evidence>
<dbReference type="InterPro" id="IPR050732">
    <property type="entry name" value="Beta-glucan_modifiers"/>
</dbReference>
<sequence>MRYSFVAAALVGSVVAAQHKAHTGFHMRRHGGYAAEESCEIITHTVTVTAMPSMAPNSTMAVPPTTSIVVPTPNVPASTGEAPKPSSPAPVVPGTSMPAYPAVPESSKPAYPAVPESSMPAYPEVPMSSAPGYPAVPESTKPAVPAVPESSTTCTEEEGKTSSMEAPKPTYPAGTPEASKPSVPEVSKPAVPESTTCTEEEGKPTGPAPVPEESKPAYPTVPEESKPAYPSVPQESKPAYPSVPESSKPAVPEVPEASKPAYTPSAPASSAEKPKPTPSSTKEGDHIKTNGDKWAITYTPYANSGDCKTADEIATDIKKISELGFTTIRSYSTDCGVFEHVVPECQKYGLKVIYGIFLEAGGKGGRGPFSSYANDQLKDITDNAPKDSVAMVIVGNECVFNGNCDVNELGSYIDYVREQLVSSGYEGVAVTTTETVGSWEEHGAALCDHIDVFTVQVHPYFTQSVSAEEAGDFAAQQLEQAAKVCPEAASKGKYITEIGWPSAGQSNGKAVAGVEQQKTAMKKIMEKVGSEACLFSYQNDGWKEPGNLDVEQNFGCVDAIIDASSGLSLSIDISL</sequence>
<dbReference type="EMBL" id="KV441476">
    <property type="protein sequence ID" value="OAG21633.1"/>
    <property type="molecule type" value="Genomic_DNA"/>
</dbReference>
<evidence type="ECO:0000313" key="16">
    <source>
        <dbReference type="Proteomes" id="UP000077248"/>
    </source>
</evidence>
<comment type="subcellular location">
    <subcellularLocation>
        <location evidence="1">Secreted</location>
        <location evidence="1">Cell wall</location>
    </subcellularLocation>
</comment>
<feature type="chain" id="PRO_5008059616" description="Probable beta-glucosidase btgE" evidence="14">
    <location>
        <begin position="17"/>
        <end position="575"/>
    </location>
</feature>
<dbReference type="Gene3D" id="3.20.20.80">
    <property type="entry name" value="Glycosidases"/>
    <property type="match status" value="1"/>
</dbReference>
<proteinExistence type="inferred from homology"/>
<evidence type="ECO:0000256" key="10">
    <source>
        <dbReference type="ARBA" id="ARBA00041495"/>
    </source>
</evidence>
<keyword evidence="4" id="KW-0964">Secreted</keyword>
<evidence type="ECO:0000256" key="14">
    <source>
        <dbReference type="SAM" id="SignalP"/>
    </source>
</evidence>
<dbReference type="PANTHER" id="PTHR16631">
    <property type="entry name" value="GLUCAN 1,3-BETA-GLUCOSIDASE"/>
    <property type="match status" value="1"/>
</dbReference>
<accession>A0A177DPC2</accession>
<dbReference type="KEGG" id="aalt:CC77DRAFT_1030428"/>
<dbReference type="OMA" id="VVCPYAT"/>
<dbReference type="AlphaFoldDB" id="A0A177DPC2"/>
<dbReference type="SUPFAM" id="SSF51445">
    <property type="entry name" value="(Trans)glycosidases"/>
    <property type="match status" value="1"/>
</dbReference>
<evidence type="ECO:0000256" key="4">
    <source>
        <dbReference type="ARBA" id="ARBA00022525"/>
    </source>
</evidence>
<dbReference type="GO" id="GO:0009277">
    <property type="term" value="C:fungal-type cell wall"/>
    <property type="evidence" value="ECO:0007669"/>
    <property type="project" value="TreeGrafter"/>
</dbReference>
<evidence type="ECO:0000256" key="3">
    <source>
        <dbReference type="ARBA" id="ARBA00022512"/>
    </source>
</evidence>
<evidence type="ECO:0000256" key="2">
    <source>
        <dbReference type="ARBA" id="ARBA00008773"/>
    </source>
</evidence>
<evidence type="ECO:0000256" key="5">
    <source>
        <dbReference type="ARBA" id="ARBA00022729"/>
    </source>
</evidence>
<evidence type="ECO:0000256" key="7">
    <source>
        <dbReference type="ARBA" id="ARBA00023295"/>
    </source>
</evidence>
<dbReference type="InterPro" id="IPR017853">
    <property type="entry name" value="GH"/>
</dbReference>
<evidence type="ECO:0000256" key="8">
    <source>
        <dbReference type="ARBA" id="ARBA00024983"/>
    </source>
</evidence>
<feature type="signal peptide" evidence="14">
    <location>
        <begin position="1"/>
        <end position="16"/>
    </location>
</feature>
<keyword evidence="6 15" id="KW-0378">Hydrolase</keyword>
<dbReference type="GO" id="GO:0005576">
    <property type="term" value="C:extracellular region"/>
    <property type="evidence" value="ECO:0007669"/>
    <property type="project" value="TreeGrafter"/>
</dbReference>
<keyword evidence="3" id="KW-0134">Cell wall</keyword>
<comment type="similarity">
    <text evidence="2">Belongs to the glycosyl hydrolase 17 family.</text>
</comment>
<evidence type="ECO:0000313" key="15">
    <source>
        <dbReference type="EMBL" id="OAG21633.1"/>
    </source>
</evidence>
<evidence type="ECO:0000256" key="9">
    <source>
        <dbReference type="ARBA" id="ARBA00039284"/>
    </source>
</evidence>
<feature type="region of interest" description="Disordered" evidence="13">
    <location>
        <begin position="133"/>
        <end position="288"/>
    </location>
</feature>
<comment type="function">
    <text evidence="8">Beta-glucosidases are one of a number of cellulolytic enzymes involved in the degradation of cellulosic biomass. Catalyzes the last step releasing glucose from the inhibitory cellobiose.</text>
</comment>
<dbReference type="Proteomes" id="UP000077248">
    <property type="component" value="Unassembled WGS sequence"/>
</dbReference>
<dbReference type="GeneID" id="29112185"/>
<name>A0A177DPC2_ALTAL</name>
<dbReference type="GO" id="GO:0009986">
    <property type="term" value="C:cell surface"/>
    <property type="evidence" value="ECO:0007669"/>
    <property type="project" value="TreeGrafter"/>
</dbReference>
<evidence type="ECO:0000256" key="11">
    <source>
        <dbReference type="ARBA" id="ARBA00041516"/>
    </source>
</evidence>